<evidence type="ECO:0000256" key="1">
    <source>
        <dbReference type="SAM" id="MobiDB-lite"/>
    </source>
</evidence>
<dbReference type="AlphaFoldDB" id="A0A101MP16"/>
<sequence length="321" mass="36695">MEDKTPAGLRKRGLSEEDDSSSPRLPIRRRLTSKSAEPAESPECPESPLPYPILDDSSVSSDGKIPPMPVDDVSDDDRSPVSEEQVDEYYRKGAAYEAWIADPTRGECPCIQSEHMLFELLNNRDKKKRFTCPENHFADPPRPIQENLEQLGFPTKGKMCRLTRLTLHGYDKDGYKKETEYKHCFAEGVIIGESIYRYTGPNWSNIAIAQYKFDYPIDTLKYLYFTNVQNEETLSYVQEILYPRHDLGWPHVDRIEGHVWEYGTEAYREILGTKLGNAGACLVLGAWERGTHRIARVHTLGRQCQIHLRFDIEPIPVSGTA</sequence>
<feature type="region of interest" description="Disordered" evidence="1">
    <location>
        <begin position="1"/>
        <end position="85"/>
    </location>
</feature>
<dbReference type="Proteomes" id="UP000055045">
    <property type="component" value="Unassembled WGS sequence"/>
</dbReference>
<evidence type="ECO:0000313" key="2">
    <source>
        <dbReference type="EMBL" id="KUM64092.1"/>
    </source>
</evidence>
<evidence type="ECO:0000313" key="3">
    <source>
        <dbReference type="Proteomes" id="UP000055045"/>
    </source>
</evidence>
<protein>
    <submittedName>
        <fullName evidence="2">Uncharacterized protein</fullName>
    </submittedName>
</protein>
<proteinExistence type="predicted"/>
<accession>A0A101MP16</accession>
<feature type="compositionally biased region" description="Low complexity" evidence="1">
    <location>
        <begin position="33"/>
        <end position="44"/>
    </location>
</feature>
<keyword evidence="3" id="KW-1185">Reference proteome</keyword>
<gene>
    <name evidence="2" type="ORF">ACN42_g3007</name>
</gene>
<comment type="caution">
    <text evidence="2">The sequence shown here is derived from an EMBL/GenBank/DDBJ whole genome shotgun (WGS) entry which is preliminary data.</text>
</comment>
<reference evidence="2 3" key="1">
    <citation type="submission" date="2015-10" db="EMBL/GenBank/DDBJ databases">
        <title>Genome sequencing of Penicillium freii.</title>
        <authorList>
            <person name="Nguyen H.D."/>
            <person name="Visagie C.M."/>
            <person name="Seifert K.A."/>
        </authorList>
    </citation>
    <scope>NUCLEOTIDE SEQUENCE [LARGE SCALE GENOMIC DNA]</scope>
    <source>
        <strain evidence="2 3">DAOM 242723</strain>
    </source>
</reference>
<dbReference type="EMBL" id="LLXE01000056">
    <property type="protein sequence ID" value="KUM64092.1"/>
    <property type="molecule type" value="Genomic_DNA"/>
</dbReference>
<organism evidence="2 3">
    <name type="scientific">Penicillium freii</name>
    <dbReference type="NCBI Taxonomy" id="48697"/>
    <lineage>
        <taxon>Eukaryota</taxon>
        <taxon>Fungi</taxon>
        <taxon>Dikarya</taxon>
        <taxon>Ascomycota</taxon>
        <taxon>Pezizomycotina</taxon>
        <taxon>Eurotiomycetes</taxon>
        <taxon>Eurotiomycetidae</taxon>
        <taxon>Eurotiales</taxon>
        <taxon>Aspergillaceae</taxon>
        <taxon>Penicillium</taxon>
    </lineage>
</organism>
<name>A0A101MP16_PENFR</name>